<dbReference type="Proteomes" id="UP000252387">
    <property type="component" value="Unassembled WGS sequence"/>
</dbReference>
<accession>A0A368KF89</accession>
<feature type="transmembrane region" description="Helical" evidence="1">
    <location>
        <begin position="42"/>
        <end position="60"/>
    </location>
</feature>
<keyword evidence="1" id="KW-1133">Transmembrane helix</keyword>
<evidence type="ECO:0000313" key="3">
    <source>
        <dbReference type="Proteomes" id="UP000252387"/>
    </source>
</evidence>
<comment type="caution">
    <text evidence="2">The sequence shown here is derived from an EMBL/GenBank/DDBJ whole genome shotgun (WGS) entry which is preliminary data.</text>
</comment>
<name>A0A368KF89_9GAMM</name>
<sequence length="78" mass="9215">MSTLKLVLLSVEALCHEVLSRVFRRAANLFWVPLLLHPFEPLWWRALVLALVLQSVVFFCRKMKRDRLNEILNVEGRI</sequence>
<keyword evidence="1" id="KW-0812">Transmembrane</keyword>
<keyword evidence="1" id="KW-0472">Membrane</keyword>
<proteinExistence type="predicted"/>
<organism evidence="2 3">
    <name type="scientific">Rhodanobacter denitrificans</name>
    <dbReference type="NCBI Taxonomy" id="666685"/>
    <lineage>
        <taxon>Bacteria</taxon>
        <taxon>Pseudomonadati</taxon>
        <taxon>Pseudomonadota</taxon>
        <taxon>Gammaproteobacteria</taxon>
        <taxon>Lysobacterales</taxon>
        <taxon>Rhodanobacteraceae</taxon>
        <taxon>Rhodanobacter</taxon>
    </lineage>
</organism>
<keyword evidence="3" id="KW-1185">Reference proteome</keyword>
<reference evidence="2 3" key="1">
    <citation type="submission" date="2018-05" db="EMBL/GenBank/DDBJ databases">
        <title>Draft genome sequence of Rhodanobacter denitrificans Yn1 isolated from gold copper mine.</title>
        <authorList>
            <person name="Yang N."/>
            <person name="Mazhar H.S."/>
            <person name="Rensing C."/>
        </authorList>
    </citation>
    <scope>NUCLEOTIDE SEQUENCE [LARGE SCALE GENOMIC DNA]</scope>
    <source>
        <strain evidence="2 3">Yn1</strain>
    </source>
</reference>
<evidence type="ECO:0000313" key="2">
    <source>
        <dbReference type="EMBL" id="RCS30582.1"/>
    </source>
</evidence>
<gene>
    <name evidence="2" type="ORF">DEO45_07125</name>
</gene>
<dbReference type="RefSeq" id="WP_114341796.1">
    <property type="nucleotide sequence ID" value="NZ_QFWQ01000004.1"/>
</dbReference>
<evidence type="ECO:0000256" key="1">
    <source>
        <dbReference type="SAM" id="Phobius"/>
    </source>
</evidence>
<dbReference type="EMBL" id="QFWQ01000004">
    <property type="protein sequence ID" value="RCS30582.1"/>
    <property type="molecule type" value="Genomic_DNA"/>
</dbReference>
<protein>
    <submittedName>
        <fullName evidence="2">Uncharacterized protein</fullName>
    </submittedName>
</protein>
<dbReference type="AlphaFoldDB" id="A0A368KF89"/>